<dbReference type="Pfam" id="PF08335">
    <property type="entry name" value="GlnD_UR_UTase"/>
    <property type="match status" value="2"/>
</dbReference>
<dbReference type="PANTHER" id="PTHR47320">
    <property type="entry name" value="BIFUNCTIONAL URIDYLYLTRANSFERASE/URIDYLYL-REMOVING ENZYME"/>
    <property type="match status" value="1"/>
</dbReference>
<dbReference type="InterPro" id="IPR010043">
    <property type="entry name" value="UTase/UR"/>
</dbReference>
<dbReference type="SUPFAM" id="SSF109604">
    <property type="entry name" value="HD-domain/PDEase-like"/>
    <property type="match status" value="1"/>
</dbReference>
<gene>
    <name evidence="8" type="ORF">J4G33_07075</name>
</gene>
<dbReference type="InterPro" id="IPR013546">
    <property type="entry name" value="PII_UdlTrfase/GS_AdlTrfase"/>
</dbReference>
<keyword evidence="3" id="KW-0378">Hydrolase</keyword>
<dbReference type="Pfam" id="PF01966">
    <property type="entry name" value="HD"/>
    <property type="match status" value="1"/>
</dbReference>
<dbReference type="GO" id="GO:0016787">
    <property type="term" value="F:hydrolase activity"/>
    <property type="evidence" value="ECO:0007669"/>
    <property type="project" value="UniProtKB-KW"/>
</dbReference>
<dbReference type="Proteomes" id="UP000664209">
    <property type="component" value="Unassembled WGS sequence"/>
</dbReference>
<evidence type="ECO:0000256" key="3">
    <source>
        <dbReference type="ARBA" id="ARBA00022801"/>
    </source>
</evidence>
<keyword evidence="9" id="KW-1185">Reference proteome</keyword>
<feature type="region of interest" description="Disordered" evidence="6">
    <location>
        <begin position="1"/>
        <end position="22"/>
    </location>
</feature>
<dbReference type="InterPro" id="IPR043519">
    <property type="entry name" value="NT_sf"/>
</dbReference>
<dbReference type="SUPFAM" id="SSF81301">
    <property type="entry name" value="Nucleotidyltransferase"/>
    <property type="match status" value="1"/>
</dbReference>
<feature type="region of interest" description="Disordered" evidence="6">
    <location>
        <begin position="589"/>
        <end position="631"/>
    </location>
</feature>
<dbReference type="PANTHER" id="PTHR47320:SF1">
    <property type="entry name" value="BIFUNCTIONAL URIDYLYLTRANSFERASE_URIDYLYL-REMOVING ENZYME"/>
    <property type="match status" value="1"/>
</dbReference>
<keyword evidence="4" id="KW-0460">Magnesium</keyword>
<dbReference type="CDD" id="cd05401">
    <property type="entry name" value="NT_GlnE_GlnD_like"/>
    <property type="match status" value="1"/>
</dbReference>
<dbReference type="SUPFAM" id="SSF81593">
    <property type="entry name" value="Nucleotidyltransferase substrate binding subunit/domain"/>
    <property type="match status" value="1"/>
</dbReference>
<sequence>MQHGPLGPVVAEPDPEVPDSRRGVRDLRVDRLDLAARMTGPGSDGTVRRTALSQLASRRLAELWHDVVADLTTTDGLALGAVGSLGRSDASPASDLDLLLVHDGRTHDDATVARVAERLWYPIWDAGLDLDHSVRSLSQCRRVASADLPAAVGLLDLRHLAGDRTVVHRARTALLTDWRSAARRRLPELLATTKTRAERSGELAYLVEPDLKEARGGIRDAVVVFALAATWLTDRPHGRLDEAYAHLLDVRDALQVVTRRSTNRLLRADQEEVAERLGVGDADDLLAGLAEAGRTISYSLDTTVRHARQALARPSLRRPVLVRGRRTAPRLRSVGDGLVEHDGELVLAAGVRPEDEPLLSLRAAAAAARTGLPLSPVTIDSLARTPELPVPWPVGARAHLLQLLGAGPAQIPVWETLDLAGVVTRWIPEWTGVRNRPQRSPIHRHTVDRHLIETVARAGRGRRAPGSSGQTLLLAALLHDIGKRAGATDHSVEGAAIAPVVLERMGVEEAEVRDVTLLVRHHLTLAELATQRDPEDPATVAALLAAVDHRADMLDLLRQLTEADASAAGPTAWTPWRARLVDDLTGRARRALEEGAPSPRAEVPTPRPAADGTVRPAAGEDVVPGEEGHDG</sequence>
<keyword evidence="1 8" id="KW-0808">Transferase</keyword>
<keyword evidence="2 8" id="KW-0548">Nucleotidyltransferase</keyword>
<evidence type="ECO:0000313" key="8">
    <source>
        <dbReference type="EMBL" id="MBO1751565.1"/>
    </source>
</evidence>
<reference evidence="8" key="1">
    <citation type="submission" date="2021-03" db="EMBL/GenBank/DDBJ databases">
        <title>Actinotalea soli sp. nov., isolated from soil.</title>
        <authorList>
            <person name="Ping W."/>
            <person name="Zhang J."/>
        </authorList>
    </citation>
    <scope>NUCLEOTIDE SEQUENCE</scope>
    <source>
        <strain evidence="8">BY-33</strain>
    </source>
</reference>
<dbReference type="EMBL" id="JAGEMK010000003">
    <property type="protein sequence ID" value="MBO1751565.1"/>
    <property type="molecule type" value="Genomic_DNA"/>
</dbReference>
<dbReference type="GO" id="GO:0008773">
    <property type="term" value="F:[protein-PII] uridylyltransferase activity"/>
    <property type="evidence" value="ECO:0007669"/>
    <property type="project" value="UniProtKB-EC"/>
</dbReference>
<name>A0A939LR81_9CELL</name>
<dbReference type="AlphaFoldDB" id="A0A939LR81"/>
<accession>A0A939LR81</accession>
<dbReference type="SMART" id="SM00471">
    <property type="entry name" value="HDc"/>
    <property type="match status" value="1"/>
</dbReference>
<comment type="caution">
    <text evidence="8">The sequence shown here is derived from an EMBL/GenBank/DDBJ whole genome shotgun (WGS) entry which is preliminary data.</text>
</comment>
<dbReference type="InterPro" id="IPR003607">
    <property type="entry name" value="HD/PDEase_dom"/>
</dbReference>
<evidence type="ECO:0000256" key="1">
    <source>
        <dbReference type="ARBA" id="ARBA00022679"/>
    </source>
</evidence>
<evidence type="ECO:0000256" key="6">
    <source>
        <dbReference type="SAM" id="MobiDB-lite"/>
    </source>
</evidence>
<organism evidence="8 9">
    <name type="scientific">Actinotalea soli</name>
    <dbReference type="NCBI Taxonomy" id="2819234"/>
    <lineage>
        <taxon>Bacteria</taxon>
        <taxon>Bacillati</taxon>
        <taxon>Actinomycetota</taxon>
        <taxon>Actinomycetes</taxon>
        <taxon>Micrococcales</taxon>
        <taxon>Cellulomonadaceae</taxon>
        <taxon>Actinotalea</taxon>
    </lineage>
</organism>
<dbReference type="Gene3D" id="1.10.3090.10">
    <property type="entry name" value="cca-adding enzyme, domain 2"/>
    <property type="match status" value="1"/>
</dbReference>
<evidence type="ECO:0000313" key="9">
    <source>
        <dbReference type="Proteomes" id="UP000664209"/>
    </source>
</evidence>
<evidence type="ECO:0000256" key="2">
    <source>
        <dbReference type="ARBA" id="ARBA00022695"/>
    </source>
</evidence>
<evidence type="ECO:0000256" key="5">
    <source>
        <dbReference type="ARBA" id="ARBA00023268"/>
    </source>
</evidence>
<feature type="domain" description="HD" evidence="7">
    <location>
        <begin position="447"/>
        <end position="557"/>
    </location>
</feature>
<dbReference type="PROSITE" id="PS51831">
    <property type="entry name" value="HD"/>
    <property type="match status" value="1"/>
</dbReference>
<dbReference type="InterPro" id="IPR006674">
    <property type="entry name" value="HD_domain"/>
</dbReference>
<keyword evidence="5" id="KW-0511">Multifunctional enzyme</keyword>
<dbReference type="RefSeq" id="WP_208055256.1">
    <property type="nucleotide sequence ID" value="NZ_JAGEMK010000003.1"/>
</dbReference>
<evidence type="ECO:0000259" key="7">
    <source>
        <dbReference type="PROSITE" id="PS51831"/>
    </source>
</evidence>
<evidence type="ECO:0000256" key="4">
    <source>
        <dbReference type="ARBA" id="ARBA00022842"/>
    </source>
</evidence>
<protein>
    <submittedName>
        <fullName evidence="8">[protein-PII] uridylyltransferase</fullName>
        <ecNumber evidence="8">2.7.7.59</ecNumber>
    </submittedName>
</protein>
<dbReference type="NCBIfam" id="NF002895">
    <property type="entry name" value="PRK03381.1"/>
    <property type="match status" value="1"/>
</dbReference>
<dbReference type="EC" id="2.7.7.59" evidence="8"/>
<proteinExistence type="predicted"/>